<evidence type="ECO:0000256" key="1">
    <source>
        <dbReference type="SAM" id="SignalP"/>
    </source>
</evidence>
<comment type="caution">
    <text evidence="2">The sequence shown here is derived from an EMBL/GenBank/DDBJ whole genome shotgun (WGS) entry which is preliminary data.</text>
</comment>
<protein>
    <recommendedName>
        <fullName evidence="4">Lipoprotein</fullName>
    </recommendedName>
</protein>
<name>A0ABQ3YH66_9ACTN</name>
<gene>
    <name evidence="2" type="ORF">Ade02nite_79740</name>
</gene>
<dbReference type="PROSITE" id="PS51257">
    <property type="entry name" value="PROKAR_LIPOPROTEIN"/>
    <property type="match status" value="1"/>
</dbReference>
<sequence length="134" mass="13606">MRRLAILVLLLGLLAGCGDDAASAADTPPVCDSADAVRVTVEHIRNTNVSENGLSQLRPLFTQLRDDIAQLVTDAQAQFGAQADALRTAAENFGAALQGAEADPGAASFTAVRATAGALRGTAQDLAAALTGTC</sequence>
<proteinExistence type="predicted"/>
<feature type="signal peptide" evidence="1">
    <location>
        <begin position="1"/>
        <end position="24"/>
    </location>
</feature>
<dbReference type="RefSeq" id="WP_239169387.1">
    <property type="nucleotide sequence ID" value="NZ_BAAABO010000011.1"/>
</dbReference>
<reference evidence="2 3" key="1">
    <citation type="submission" date="2021-01" db="EMBL/GenBank/DDBJ databases">
        <title>Whole genome shotgun sequence of Actinoplanes deccanensis NBRC 13994.</title>
        <authorList>
            <person name="Komaki H."/>
            <person name="Tamura T."/>
        </authorList>
    </citation>
    <scope>NUCLEOTIDE SEQUENCE [LARGE SCALE GENOMIC DNA]</scope>
    <source>
        <strain evidence="2 3">NBRC 13994</strain>
    </source>
</reference>
<evidence type="ECO:0000313" key="2">
    <source>
        <dbReference type="EMBL" id="GID79333.1"/>
    </source>
</evidence>
<keyword evidence="1" id="KW-0732">Signal</keyword>
<dbReference type="Proteomes" id="UP000609879">
    <property type="component" value="Unassembled WGS sequence"/>
</dbReference>
<accession>A0ABQ3YH66</accession>
<dbReference type="EMBL" id="BOMI01000165">
    <property type="protein sequence ID" value="GID79333.1"/>
    <property type="molecule type" value="Genomic_DNA"/>
</dbReference>
<feature type="chain" id="PRO_5045630069" description="Lipoprotein" evidence="1">
    <location>
        <begin position="25"/>
        <end position="134"/>
    </location>
</feature>
<evidence type="ECO:0008006" key="4">
    <source>
        <dbReference type="Google" id="ProtNLM"/>
    </source>
</evidence>
<organism evidence="2 3">
    <name type="scientific">Paractinoplanes deccanensis</name>
    <dbReference type="NCBI Taxonomy" id="113561"/>
    <lineage>
        <taxon>Bacteria</taxon>
        <taxon>Bacillati</taxon>
        <taxon>Actinomycetota</taxon>
        <taxon>Actinomycetes</taxon>
        <taxon>Micromonosporales</taxon>
        <taxon>Micromonosporaceae</taxon>
        <taxon>Paractinoplanes</taxon>
    </lineage>
</organism>
<keyword evidence="3" id="KW-1185">Reference proteome</keyword>
<evidence type="ECO:0000313" key="3">
    <source>
        <dbReference type="Proteomes" id="UP000609879"/>
    </source>
</evidence>